<dbReference type="eggNOG" id="COG1225">
    <property type="taxonomic scope" value="Bacteria"/>
</dbReference>
<reference evidence="2 3" key="1">
    <citation type="journal article" date="2011" name="J. Bacteriol.">
        <title>Complete genome sequence of Amycolicicoccus subflavus DQS3-9A1T, an actinomycete isolated from crude oil-polluted soil.</title>
        <authorList>
            <person name="Cai M."/>
            <person name="Chen W.M."/>
            <person name="Nie Y."/>
            <person name="Chi C.Q."/>
            <person name="Wang Y.N."/>
            <person name="Tang Y.Q."/>
            <person name="Li G.Y."/>
            <person name="Wu X.L."/>
        </authorList>
    </citation>
    <scope>NUCLEOTIDE SEQUENCE [LARGE SCALE GENOMIC DNA]</scope>
    <source>
        <strain evidence="3">DSM 45089 / DQS3-9A1</strain>
    </source>
</reference>
<dbReference type="InterPro" id="IPR000866">
    <property type="entry name" value="AhpC/TSA"/>
</dbReference>
<dbReference type="Proteomes" id="UP000009235">
    <property type="component" value="Chromosome"/>
</dbReference>
<dbReference type="PANTHER" id="PTHR43640:SF1">
    <property type="entry name" value="THIOREDOXIN-DEPENDENT PEROXIREDOXIN"/>
    <property type="match status" value="1"/>
</dbReference>
<dbReference type="STRING" id="443218.AS9A_2601"/>
<dbReference type="Pfam" id="PF00578">
    <property type="entry name" value="AhpC-TSA"/>
    <property type="match status" value="1"/>
</dbReference>
<dbReference type="GO" id="GO:0016209">
    <property type="term" value="F:antioxidant activity"/>
    <property type="evidence" value="ECO:0007669"/>
    <property type="project" value="InterPro"/>
</dbReference>
<evidence type="ECO:0000259" key="1">
    <source>
        <dbReference type="PROSITE" id="PS51352"/>
    </source>
</evidence>
<dbReference type="RefSeq" id="WP_013807397.1">
    <property type="nucleotide sequence ID" value="NC_015564.1"/>
</dbReference>
<keyword evidence="3" id="KW-1185">Reference proteome</keyword>
<dbReference type="PROSITE" id="PS51352">
    <property type="entry name" value="THIOREDOXIN_2"/>
    <property type="match status" value="1"/>
</dbReference>
<dbReference type="CDD" id="cd02969">
    <property type="entry name" value="PRX_like1"/>
    <property type="match status" value="1"/>
</dbReference>
<dbReference type="GO" id="GO:0016853">
    <property type="term" value="F:isomerase activity"/>
    <property type="evidence" value="ECO:0007669"/>
    <property type="project" value="UniProtKB-KW"/>
</dbReference>
<dbReference type="GO" id="GO:0016491">
    <property type="term" value="F:oxidoreductase activity"/>
    <property type="evidence" value="ECO:0007669"/>
    <property type="project" value="InterPro"/>
</dbReference>
<dbReference type="EMBL" id="CP002786">
    <property type="protein sequence ID" value="AEF41048.1"/>
    <property type="molecule type" value="Genomic_DNA"/>
</dbReference>
<dbReference type="InterPro" id="IPR047262">
    <property type="entry name" value="PRX-like1"/>
</dbReference>
<dbReference type="AlphaFoldDB" id="F6EGJ5"/>
<feature type="domain" description="Thioredoxin" evidence="1">
    <location>
        <begin position="9"/>
        <end position="164"/>
    </location>
</feature>
<dbReference type="HOGENOM" id="CLU_076204_1_0_11"/>
<name>F6EGJ5_HOYSD</name>
<dbReference type="Gene3D" id="3.40.30.10">
    <property type="entry name" value="Glutaredoxin"/>
    <property type="match status" value="1"/>
</dbReference>
<dbReference type="PANTHER" id="PTHR43640">
    <property type="entry name" value="OS07G0260300 PROTEIN"/>
    <property type="match status" value="1"/>
</dbReference>
<protein>
    <submittedName>
        <fullName evidence="2">Thiol-disulfide isomerase or thioredoxin</fullName>
    </submittedName>
</protein>
<keyword evidence="2" id="KW-0413">Isomerase</keyword>
<gene>
    <name evidence="2" type="ordered locus">AS9A_2601</name>
</gene>
<evidence type="ECO:0000313" key="2">
    <source>
        <dbReference type="EMBL" id="AEF41048.1"/>
    </source>
</evidence>
<organism evidence="2 3">
    <name type="scientific">Hoyosella subflava (strain DSM 45089 / JCM 17490 / NBRC 109087 / DQS3-9A1)</name>
    <name type="common">Amycolicicoccus subflavus</name>
    <dbReference type="NCBI Taxonomy" id="443218"/>
    <lineage>
        <taxon>Bacteria</taxon>
        <taxon>Bacillati</taxon>
        <taxon>Actinomycetota</taxon>
        <taxon>Actinomycetes</taxon>
        <taxon>Mycobacteriales</taxon>
        <taxon>Hoyosellaceae</taxon>
        <taxon>Hoyosella</taxon>
    </lineage>
</organism>
<accession>F6EGJ5</accession>
<dbReference type="InterPro" id="IPR013766">
    <property type="entry name" value="Thioredoxin_domain"/>
</dbReference>
<evidence type="ECO:0000313" key="3">
    <source>
        <dbReference type="Proteomes" id="UP000009235"/>
    </source>
</evidence>
<dbReference type="SUPFAM" id="SSF52833">
    <property type="entry name" value="Thioredoxin-like"/>
    <property type="match status" value="1"/>
</dbReference>
<sequence length="192" mass="20588">MVAVNSAMIPLGTEAPHFALPDPGGTLWALDDVAGEKGTLVAFLCNHCPFVKHIAQPFGEAAARWSDAGIGVVGINSNDPNAYPDEVPERMAEQSRAWGWKFPYLSDAEQSAALAYHAACTPDLYLFDADRRLVYRGRFDGSTPGNNEAVTGESLSAAVDAVLSGRPVPGDQIPSIGCNVKWKPGNEPSWYR</sequence>
<dbReference type="InterPro" id="IPR036249">
    <property type="entry name" value="Thioredoxin-like_sf"/>
</dbReference>
<proteinExistence type="predicted"/>
<dbReference type="KEGG" id="asd:AS9A_2601"/>